<feature type="compositionally biased region" description="Polar residues" evidence="1">
    <location>
        <begin position="77"/>
        <end position="90"/>
    </location>
</feature>
<dbReference type="EMBL" id="KN839849">
    <property type="protein sequence ID" value="KIJ63926.1"/>
    <property type="molecule type" value="Genomic_DNA"/>
</dbReference>
<keyword evidence="3" id="KW-1185">Reference proteome</keyword>
<feature type="region of interest" description="Disordered" evidence="1">
    <location>
        <begin position="66"/>
        <end position="93"/>
    </location>
</feature>
<evidence type="ECO:0000313" key="2">
    <source>
        <dbReference type="EMBL" id="KIJ63926.1"/>
    </source>
</evidence>
<evidence type="ECO:0000313" key="3">
    <source>
        <dbReference type="Proteomes" id="UP000053820"/>
    </source>
</evidence>
<name>A0A0C9WEG8_9AGAM</name>
<dbReference type="HOGENOM" id="CLU_108138_0_0_1"/>
<gene>
    <name evidence="2" type="ORF">HYDPIDRAFT_29270</name>
</gene>
<proteinExistence type="predicted"/>
<dbReference type="OrthoDB" id="2686015at2759"/>
<protein>
    <submittedName>
        <fullName evidence="2">Uncharacterized protein</fullName>
    </submittedName>
</protein>
<organism evidence="2 3">
    <name type="scientific">Hydnomerulius pinastri MD-312</name>
    <dbReference type="NCBI Taxonomy" id="994086"/>
    <lineage>
        <taxon>Eukaryota</taxon>
        <taxon>Fungi</taxon>
        <taxon>Dikarya</taxon>
        <taxon>Basidiomycota</taxon>
        <taxon>Agaricomycotina</taxon>
        <taxon>Agaricomycetes</taxon>
        <taxon>Agaricomycetidae</taxon>
        <taxon>Boletales</taxon>
        <taxon>Boletales incertae sedis</taxon>
        <taxon>Leucogyrophana</taxon>
    </lineage>
</organism>
<evidence type="ECO:0000256" key="1">
    <source>
        <dbReference type="SAM" id="MobiDB-lite"/>
    </source>
</evidence>
<dbReference type="Proteomes" id="UP000053820">
    <property type="component" value="Unassembled WGS sequence"/>
</dbReference>
<accession>A0A0C9WEG8</accession>
<sequence>MTTNAPSSHNNPVFSRQKASDEIFHLSPFVHLHENTITPVYIPRHSDVSPSLYGCDPDPGDLMGFNEAGQDAMSGLGSHQEQEQTASSSHVIPPPSSTVEAYLLLEAARADRQVCLTRKTLALQIIHCNTLTLQYNHLMLEKVQDELSTADQFIRHIRLTIRKSGHPVTFEYAMREDYSHHMESSPHGTSSYVPSSVLDVELD</sequence>
<reference evidence="2 3" key="1">
    <citation type="submission" date="2014-04" db="EMBL/GenBank/DDBJ databases">
        <title>Evolutionary Origins and Diversification of the Mycorrhizal Mutualists.</title>
        <authorList>
            <consortium name="DOE Joint Genome Institute"/>
            <consortium name="Mycorrhizal Genomics Consortium"/>
            <person name="Kohler A."/>
            <person name="Kuo A."/>
            <person name="Nagy L.G."/>
            <person name="Floudas D."/>
            <person name="Copeland A."/>
            <person name="Barry K.W."/>
            <person name="Cichocki N."/>
            <person name="Veneault-Fourrey C."/>
            <person name="LaButti K."/>
            <person name="Lindquist E.A."/>
            <person name="Lipzen A."/>
            <person name="Lundell T."/>
            <person name="Morin E."/>
            <person name="Murat C."/>
            <person name="Riley R."/>
            <person name="Ohm R."/>
            <person name="Sun H."/>
            <person name="Tunlid A."/>
            <person name="Henrissat B."/>
            <person name="Grigoriev I.V."/>
            <person name="Hibbett D.S."/>
            <person name="Martin F."/>
        </authorList>
    </citation>
    <scope>NUCLEOTIDE SEQUENCE [LARGE SCALE GENOMIC DNA]</scope>
    <source>
        <strain evidence="2 3">MD-312</strain>
    </source>
</reference>
<dbReference type="AlphaFoldDB" id="A0A0C9WEG8"/>